<feature type="compositionally biased region" description="Pro residues" evidence="1">
    <location>
        <begin position="200"/>
        <end position="211"/>
    </location>
</feature>
<keyword evidence="2" id="KW-0472">Membrane</keyword>
<keyword evidence="2" id="KW-0812">Transmembrane</keyword>
<comment type="caution">
    <text evidence="3">The sequence shown here is derived from an EMBL/GenBank/DDBJ whole genome shotgun (WGS) entry which is preliminary data.</text>
</comment>
<dbReference type="Proteomes" id="UP001596175">
    <property type="component" value="Unassembled WGS sequence"/>
</dbReference>
<proteinExistence type="predicted"/>
<organism evidence="3 4">
    <name type="scientific">Actinomycetospora rhizophila</name>
    <dbReference type="NCBI Taxonomy" id="1416876"/>
    <lineage>
        <taxon>Bacteria</taxon>
        <taxon>Bacillati</taxon>
        <taxon>Actinomycetota</taxon>
        <taxon>Actinomycetes</taxon>
        <taxon>Pseudonocardiales</taxon>
        <taxon>Pseudonocardiaceae</taxon>
        <taxon>Actinomycetospora</taxon>
    </lineage>
</organism>
<sequence length="263" mass="28728">MSSKTLIGAREDLDDLRKEGQRARKKAEKRAHKAAEQARKDREKARKQGAKKRAEVRKDVRKAADEARQRVLDARAEARHRAEEAQAEARQRAQEARAETRKRANKAAKEARKQAKSYAKEARKRLEDSPVPTSADELRDLGESVRGSLEEGLTSVRKDLAARIEPEEPKKRRRWGLWIAVIALLGVGAAVVATRREPELPPPPPPAPRPRPVSTEKPAGAPPVSPAQASSQEIPTHTATDAVSGSTSNGAVSSDKPATGGKE</sequence>
<evidence type="ECO:0000313" key="4">
    <source>
        <dbReference type="Proteomes" id="UP001596175"/>
    </source>
</evidence>
<feature type="compositionally biased region" description="Basic and acidic residues" evidence="1">
    <location>
        <begin position="33"/>
        <end position="128"/>
    </location>
</feature>
<feature type="region of interest" description="Disordered" evidence="1">
    <location>
        <begin position="195"/>
        <end position="263"/>
    </location>
</feature>
<feature type="region of interest" description="Disordered" evidence="1">
    <location>
        <begin position="1"/>
        <end position="171"/>
    </location>
</feature>
<evidence type="ECO:0000256" key="1">
    <source>
        <dbReference type="SAM" id="MobiDB-lite"/>
    </source>
</evidence>
<name>A0ABV9Z982_9PSEU</name>
<keyword evidence="4" id="KW-1185">Reference proteome</keyword>
<evidence type="ECO:0000313" key="3">
    <source>
        <dbReference type="EMBL" id="MFC5136663.1"/>
    </source>
</evidence>
<protein>
    <submittedName>
        <fullName evidence="3">Uncharacterized protein</fullName>
    </submittedName>
</protein>
<feature type="compositionally biased region" description="Basic and acidic residues" evidence="1">
    <location>
        <begin position="156"/>
        <end position="170"/>
    </location>
</feature>
<feature type="compositionally biased region" description="Basic residues" evidence="1">
    <location>
        <begin position="23"/>
        <end position="32"/>
    </location>
</feature>
<feature type="compositionally biased region" description="Basic and acidic residues" evidence="1">
    <location>
        <begin position="9"/>
        <end position="22"/>
    </location>
</feature>
<feature type="compositionally biased region" description="Polar residues" evidence="1">
    <location>
        <begin position="227"/>
        <end position="252"/>
    </location>
</feature>
<evidence type="ECO:0000256" key="2">
    <source>
        <dbReference type="SAM" id="Phobius"/>
    </source>
</evidence>
<keyword evidence="2" id="KW-1133">Transmembrane helix</keyword>
<accession>A0ABV9Z982</accession>
<feature type="transmembrane region" description="Helical" evidence="2">
    <location>
        <begin position="175"/>
        <end position="193"/>
    </location>
</feature>
<dbReference type="EMBL" id="JBHSKG010000001">
    <property type="protein sequence ID" value="MFC5136663.1"/>
    <property type="molecule type" value="Genomic_DNA"/>
</dbReference>
<gene>
    <name evidence="3" type="ORF">ACFPK1_00320</name>
</gene>
<dbReference type="SUPFAM" id="SSF58113">
    <property type="entry name" value="Apolipoprotein A-I"/>
    <property type="match status" value="1"/>
</dbReference>
<reference evidence="4" key="1">
    <citation type="journal article" date="2019" name="Int. J. Syst. Evol. Microbiol.">
        <title>The Global Catalogue of Microorganisms (GCM) 10K type strain sequencing project: providing services to taxonomists for standard genome sequencing and annotation.</title>
        <authorList>
            <consortium name="The Broad Institute Genomics Platform"/>
            <consortium name="The Broad Institute Genome Sequencing Center for Infectious Disease"/>
            <person name="Wu L."/>
            <person name="Ma J."/>
        </authorList>
    </citation>
    <scope>NUCLEOTIDE SEQUENCE [LARGE SCALE GENOMIC DNA]</scope>
    <source>
        <strain evidence="4">XZYJ18</strain>
    </source>
</reference>
<dbReference type="RefSeq" id="WP_378018905.1">
    <property type="nucleotide sequence ID" value="NZ_JBHSKG010000001.1"/>
</dbReference>